<reference evidence="2 3" key="1">
    <citation type="submission" date="2014-08" db="EMBL/GenBank/DDBJ databases">
        <title>Comparative genomics of the Paenibacillus odorifer group.</title>
        <authorList>
            <person name="den Bakker H.C."/>
            <person name="Tsai Y.-C."/>
            <person name="Martin N."/>
            <person name="Korlach J."/>
            <person name="Wiedmann M."/>
        </authorList>
    </citation>
    <scope>NUCLEOTIDE SEQUENCE [LARGE SCALE GENOMIC DNA]</scope>
    <source>
        <strain evidence="2 3">DSM 15220</strain>
    </source>
</reference>
<keyword evidence="3" id="KW-1185">Reference proteome</keyword>
<evidence type="ECO:0000313" key="3">
    <source>
        <dbReference type="Proteomes" id="UP000029500"/>
    </source>
</evidence>
<dbReference type="RefSeq" id="WP_025704723.1">
    <property type="nucleotide sequence ID" value="NZ_CP009287.1"/>
</dbReference>
<protein>
    <submittedName>
        <fullName evidence="2">Uncharacterized protein</fullName>
    </submittedName>
</protein>
<sequence length="88" mass="9658">MNTGQLEQVVGRAVAVIRQESEEERNKEMLQSYERKNHSITVEEQLELLTDGNKGAASTLGSPSQNQQLPEAPGLDWHRAAGKRNGGS</sequence>
<gene>
    <name evidence="2" type="ORF">PGRAT_18040</name>
</gene>
<evidence type="ECO:0000313" key="2">
    <source>
        <dbReference type="EMBL" id="AIQ69316.1"/>
    </source>
</evidence>
<dbReference type="EMBL" id="CP009287">
    <property type="protein sequence ID" value="AIQ69316.1"/>
    <property type="molecule type" value="Genomic_DNA"/>
</dbReference>
<dbReference type="AlphaFoldDB" id="A0A089M691"/>
<dbReference type="STRING" id="189425.PGRAT_18040"/>
<feature type="compositionally biased region" description="Polar residues" evidence="1">
    <location>
        <begin position="59"/>
        <end position="69"/>
    </location>
</feature>
<evidence type="ECO:0000256" key="1">
    <source>
        <dbReference type="SAM" id="MobiDB-lite"/>
    </source>
</evidence>
<feature type="region of interest" description="Disordered" evidence="1">
    <location>
        <begin position="50"/>
        <end position="88"/>
    </location>
</feature>
<dbReference type="Proteomes" id="UP000029500">
    <property type="component" value="Chromosome"/>
</dbReference>
<proteinExistence type="predicted"/>
<name>A0A089M691_9BACL</name>
<accession>A0A089M691</accession>
<organism evidence="2 3">
    <name type="scientific">Paenibacillus graminis</name>
    <dbReference type="NCBI Taxonomy" id="189425"/>
    <lineage>
        <taxon>Bacteria</taxon>
        <taxon>Bacillati</taxon>
        <taxon>Bacillota</taxon>
        <taxon>Bacilli</taxon>
        <taxon>Bacillales</taxon>
        <taxon>Paenibacillaceae</taxon>
        <taxon>Paenibacillus</taxon>
    </lineage>
</organism>
<dbReference type="HOGENOM" id="CLU_2466086_0_0_9"/>
<dbReference type="KEGG" id="pgm:PGRAT_18040"/>